<evidence type="ECO:0000259" key="6">
    <source>
        <dbReference type="PROSITE" id="PS50106"/>
    </source>
</evidence>
<gene>
    <name evidence="7" type="ORF">IAB26_08840</name>
</gene>
<comment type="similarity">
    <text evidence="1">Belongs to the peptidase S1C family.</text>
</comment>
<dbReference type="PRINTS" id="PR00834">
    <property type="entry name" value="PROTEASES2C"/>
</dbReference>
<dbReference type="SMART" id="SM00228">
    <property type="entry name" value="PDZ"/>
    <property type="match status" value="1"/>
</dbReference>
<evidence type="ECO:0000313" key="7">
    <source>
        <dbReference type="EMBL" id="HIQ96656.1"/>
    </source>
</evidence>
<reference evidence="7" key="1">
    <citation type="submission" date="2020-10" db="EMBL/GenBank/DDBJ databases">
        <authorList>
            <person name="Gilroy R."/>
        </authorList>
    </citation>
    <scope>NUCLEOTIDE SEQUENCE</scope>
    <source>
        <strain evidence="7">ChiSjej3B21-11622</strain>
    </source>
</reference>
<evidence type="ECO:0000256" key="1">
    <source>
        <dbReference type="ARBA" id="ARBA00010541"/>
    </source>
</evidence>
<dbReference type="Proteomes" id="UP000886886">
    <property type="component" value="Unassembled WGS sequence"/>
</dbReference>
<keyword evidence="3" id="KW-0378">Hydrolase</keyword>
<protein>
    <submittedName>
        <fullName evidence="7">PDZ domain-containing protein</fullName>
    </submittedName>
</protein>
<dbReference type="InterPro" id="IPR001940">
    <property type="entry name" value="Peptidase_S1C"/>
</dbReference>
<reference evidence="7" key="2">
    <citation type="journal article" date="2021" name="PeerJ">
        <title>Extensive microbial diversity within the chicken gut microbiome revealed by metagenomics and culture.</title>
        <authorList>
            <person name="Gilroy R."/>
            <person name="Ravi A."/>
            <person name="Getino M."/>
            <person name="Pursley I."/>
            <person name="Horton D.L."/>
            <person name="Alikhan N.F."/>
            <person name="Baker D."/>
            <person name="Gharbi K."/>
            <person name="Hall N."/>
            <person name="Watson M."/>
            <person name="Adriaenssens E.M."/>
            <person name="Foster-Nyarko E."/>
            <person name="Jarju S."/>
            <person name="Secka A."/>
            <person name="Antonio M."/>
            <person name="Oren A."/>
            <person name="Chaudhuri R.R."/>
            <person name="La Ragione R."/>
            <person name="Hildebrand F."/>
            <person name="Pallen M.J."/>
        </authorList>
    </citation>
    <scope>NUCLEOTIDE SEQUENCE</scope>
    <source>
        <strain evidence="7">ChiSjej3B21-11622</strain>
    </source>
</reference>
<keyword evidence="5" id="KW-1133">Transmembrane helix</keyword>
<dbReference type="EMBL" id="DVFT01000135">
    <property type="protein sequence ID" value="HIQ96656.1"/>
    <property type="molecule type" value="Genomic_DNA"/>
</dbReference>
<sequence>MSENERKKRDFIEEQIRKKPFYKKKGFLKAVNCLGLSVVFGAAAGVGFAIVRPWAESQFEEPARLVMVHGETARETGSDTVLAGGVSEETEISAVSETGQSEGAVVSKVDQTEVPAVSGTDQNGSSAVNGTDQNEASAVNGTDQNEASAVSGTDQAESSVVSESDQTGVTEYEMIHEELAELTEDMSNALVTVHGTLEEGSWFDEMMEDENQGTGVVLAKNNYNVYILTDKNITNGSKTLKVTFPDGSIADGVLQVEDSVTRMAILKIPYGRLGEDTLESLDVAVFDDVNDYEIGDPVIAMGVDYLSFGMITSMPVMTLCDGSYQKIVTDISGNGDNGGVLLNMDGQVIGLLGAVENIQELDLLEGLKLEDCQFLLESLSNREELPYLGITGKEITENISEELSMPRGIFVKAVAKNSPAMRKGIKAADVLCSMNGEDVHNMQDYMEMMETLAPGDNVTLIIQREDAGKYKEIEVTVTLGQR</sequence>
<feature type="region of interest" description="Disordered" evidence="4">
    <location>
        <begin position="116"/>
        <end position="169"/>
    </location>
</feature>
<evidence type="ECO:0000256" key="4">
    <source>
        <dbReference type="SAM" id="MobiDB-lite"/>
    </source>
</evidence>
<evidence type="ECO:0000256" key="5">
    <source>
        <dbReference type="SAM" id="Phobius"/>
    </source>
</evidence>
<evidence type="ECO:0000256" key="3">
    <source>
        <dbReference type="ARBA" id="ARBA00022801"/>
    </source>
</evidence>
<dbReference type="PROSITE" id="PS50106">
    <property type="entry name" value="PDZ"/>
    <property type="match status" value="1"/>
</dbReference>
<proteinExistence type="inferred from homology"/>
<dbReference type="GO" id="GO:0006508">
    <property type="term" value="P:proteolysis"/>
    <property type="evidence" value="ECO:0007669"/>
    <property type="project" value="UniProtKB-KW"/>
</dbReference>
<dbReference type="Pfam" id="PF13180">
    <property type="entry name" value="PDZ_2"/>
    <property type="match status" value="1"/>
</dbReference>
<dbReference type="PANTHER" id="PTHR22939:SF129">
    <property type="entry name" value="SERINE PROTEASE HTRA2, MITOCHONDRIAL"/>
    <property type="match status" value="1"/>
</dbReference>
<feature type="compositionally biased region" description="Polar residues" evidence="4">
    <location>
        <begin position="119"/>
        <end position="169"/>
    </location>
</feature>
<dbReference type="SUPFAM" id="SSF50494">
    <property type="entry name" value="Trypsin-like serine proteases"/>
    <property type="match status" value="1"/>
</dbReference>
<dbReference type="SUPFAM" id="SSF50156">
    <property type="entry name" value="PDZ domain-like"/>
    <property type="match status" value="1"/>
</dbReference>
<dbReference type="PANTHER" id="PTHR22939">
    <property type="entry name" value="SERINE PROTEASE FAMILY S1C HTRA-RELATED"/>
    <property type="match status" value="1"/>
</dbReference>
<comment type="caution">
    <text evidence="7">The sequence shown here is derived from an EMBL/GenBank/DDBJ whole genome shotgun (WGS) entry which is preliminary data.</text>
</comment>
<keyword evidence="5" id="KW-0812">Transmembrane</keyword>
<dbReference type="Pfam" id="PF13365">
    <property type="entry name" value="Trypsin_2"/>
    <property type="match status" value="1"/>
</dbReference>
<accession>A0A9D0ZVJ3</accession>
<keyword evidence="5" id="KW-0472">Membrane</keyword>
<dbReference type="Gene3D" id="2.40.10.120">
    <property type="match status" value="1"/>
</dbReference>
<dbReference type="Gene3D" id="2.30.42.10">
    <property type="match status" value="1"/>
</dbReference>
<dbReference type="GO" id="GO:0004252">
    <property type="term" value="F:serine-type endopeptidase activity"/>
    <property type="evidence" value="ECO:0007669"/>
    <property type="project" value="InterPro"/>
</dbReference>
<organism evidence="7 8">
    <name type="scientific">Candidatus Limivivens merdigallinarum</name>
    <dbReference type="NCBI Taxonomy" id="2840859"/>
    <lineage>
        <taxon>Bacteria</taxon>
        <taxon>Bacillati</taxon>
        <taxon>Bacillota</taxon>
        <taxon>Clostridia</taxon>
        <taxon>Lachnospirales</taxon>
        <taxon>Lachnospiraceae</taxon>
        <taxon>Lachnospiraceae incertae sedis</taxon>
        <taxon>Candidatus Limivivens</taxon>
    </lineage>
</organism>
<feature type="domain" description="PDZ" evidence="6">
    <location>
        <begin position="373"/>
        <end position="466"/>
    </location>
</feature>
<evidence type="ECO:0000256" key="2">
    <source>
        <dbReference type="ARBA" id="ARBA00022670"/>
    </source>
</evidence>
<dbReference type="InterPro" id="IPR009003">
    <property type="entry name" value="Peptidase_S1_PA"/>
</dbReference>
<dbReference type="InterPro" id="IPR001478">
    <property type="entry name" value="PDZ"/>
</dbReference>
<feature type="transmembrane region" description="Helical" evidence="5">
    <location>
        <begin position="27"/>
        <end position="51"/>
    </location>
</feature>
<evidence type="ECO:0000313" key="8">
    <source>
        <dbReference type="Proteomes" id="UP000886886"/>
    </source>
</evidence>
<name>A0A9D0ZVJ3_9FIRM</name>
<dbReference type="InterPro" id="IPR036034">
    <property type="entry name" value="PDZ_sf"/>
</dbReference>
<keyword evidence="2" id="KW-0645">Protease</keyword>
<dbReference type="AlphaFoldDB" id="A0A9D0ZVJ3"/>